<evidence type="ECO:0000313" key="2">
    <source>
        <dbReference type="Proteomes" id="UP000784294"/>
    </source>
</evidence>
<dbReference type="AlphaFoldDB" id="A0A3S5A3Q0"/>
<reference evidence="1" key="1">
    <citation type="submission" date="2018-11" db="EMBL/GenBank/DDBJ databases">
        <authorList>
            <consortium name="Pathogen Informatics"/>
        </authorList>
    </citation>
    <scope>NUCLEOTIDE SEQUENCE</scope>
</reference>
<evidence type="ECO:0000313" key="1">
    <source>
        <dbReference type="EMBL" id="VEL11141.1"/>
    </source>
</evidence>
<protein>
    <submittedName>
        <fullName evidence="1">Uncharacterized protein</fullName>
    </submittedName>
</protein>
<dbReference type="Proteomes" id="UP000784294">
    <property type="component" value="Unassembled WGS sequence"/>
</dbReference>
<gene>
    <name evidence="1" type="ORF">PXEA_LOCUS4581</name>
</gene>
<accession>A0A3S5A3Q0</accession>
<comment type="caution">
    <text evidence="1">The sequence shown here is derived from an EMBL/GenBank/DDBJ whole genome shotgun (WGS) entry which is preliminary data.</text>
</comment>
<keyword evidence="2" id="KW-1185">Reference proteome</keyword>
<organism evidence="1 2">
    <name type="scientific">Protopolystoma xenopodis</name>
    <dbReference type="NCBI Taxonomy" id="117903"/>
    <lineage>
        <taxon>Eukaryota</taxon>
        <taxon>Metazoa</taxon>
        <taxon>Spiralia</taxon>
        <taxon>Lophotrochozoa</taxon>
        <taxon>Platyhelminthes</taxon>
        <taxon>Monogenea</taxon>
        <taxon>Polyopisthocotylea</taxon>
        <taxon>Polystomatidea</taxon>
        <taxon>Polystomatidae</taxon>
        <taxon>Protopolystoma</taxon>
    </lineage>
</organism>
<dbReference type="EMBL" id="CAAALY010010949">
    <property type="protein sequence ID" value="VEL11141.1"/>
    <property type="molecule type" value="Genomic_DNA"/>
</dbReference>
<sequence length="353" mass="39175">MISRILASLPVHQSTVSSSSVGLFLAFPEQLRNLLSNLNWLPASNEIVDGPIKLKTVTPTAVSTTGQSLPETLIDSQHEAELSSAPKTTFDFVKPTQILLLDGNSETRALLNLICSNLPALTLSIVVSSLSLALLDCDLLHEANSPARPQSKAGILTAQVLKYVALLTRLIFSWAPSFFWLLAHALRSHHCALCLPLYQIFAASDRPWQLSLFGEIQLGTIPAQEWVVRLLMSRLGMRKPHPCLLVGEPERDTEALSDGESMASQVISGTLSLETSDALQRRRLLSAKHIRFDALVWLGARTLSTEALLDLARQLTESEFIIHILFLESNYIRCIPWFSYSDTFMYDTILWVV</sequence>
<proteinExistence type="predicted"/>
<name>A0A3S5A3Q0_9PLAT</name>